<dbReference type="PANTHER" id="PTHR46844">
    <property type="entry name" value="SLR5058 PROTEIN"/>
    <property type="match status" value="1"/>
</dbReference>
<feature type="compositionally biased region" description="Low complexity" evidence="1">
    <location>
        <begin position="229"/>
        <end position="242"/>
    </location>
</feature>
<dbReference type="AlphaFoldDB" id="A0A919H1Y1"/>
<reference evidence="3" key="1">
    <citation type="submission" date="2020-09" db="EMBL/GenBank/DDBJ databases">
        <title>Whole genome shotgun sequence of Streptomyces xanthophaeus NBRC 12829.</title>
        <authorList>
            <person name="Komaki H."/>
            <person name="Tamura T."/>
        </authorList>
    </citation>
    <scope>NUCLEOTIDE SEQUENCE</scope>
    <source>
        <strain evidence="3">NBRC 12829</strain>
    </source>
</reference>
<dbReference type="InterPro" id="IPR007111">
    <property type="entry name" value="NACHT_NTPase"/>
</dbReference>
<protein>
    <submittedName>
        <fullName evidence="3">ATP-binding protein</fullName>
    </submittedName>
</protein>
<dbReference type="Proteomes" id="UP000600026">
    <property type="component" value="Unassembled WGS sequence"/>
</dbReference>
<keyword evidence="4" id="KW-1185">Reference proteome</keyword>
<feature type="domain" description="NACHT" evidence="2">
    <location>
        <begin position="258"/>
        <end position="588"/>
    </location>
</feature>
<keyword evidence="3" id="KW-0547">Nucleotide-binding</keyword>
<dbReference type="GO" id="GO:0005524">
    <property type="term" value="F:ATP binding"/>
    <property type="evidence" value="ECO:0007669"/>
    <property type="project" value="UniProtKB-KW"/>
</dbReference>
<name>A0A919H1Y1_9ACTN</name>
<evidence type="ECO:0000259" key="2">
    <source>
        <dbReference type="PROSITE" id="PS50837"/>
    </source>
</evidence>
<dbReference type="Gene3D" id="3.40.50.300">
    <property type="entry name" value="P-loop containing nucleotide triphosphate hydrolases"/>
    <property type="match status" value="1"/>
</dbReference>
<comment type="caution">
    <text evidence="3">The sequence shown here is derived from an EMBL/GenBank/DDBJ whole genome shotgun (WGS) entry which is preliminary data.</text>
</comment>
<accession>A0A919H1Y1</accession>
<evidence type="ECO:0000313" key="3">
    <source>
        <dbReference type="EMBL" id="GHI88992.1"/>
    </source>
</evidence>
<evidence type="ECO:0000256" key="1">
    <source>
        <dbReference type="SAM" id="MobiDB-lite"/>
    </source>
</evidence>
<sequence>MAGIRLASGVVTPLVMRLFQAEGAGAGLVDRPVRISSYVAWREKRGLGGADLRRLAEKLVEAALRAPGERPLPRGEEAGVAAALAATLRSLGSLTLSDLEAVRLGPAEFARKLRAAAPPTGLSRDAGLFHDRLVDLACLHILNFFAQRSHFVAATLVHQCRLHAETIDKVDEILRRVGPPDARDAAFEERYLAYLALRHGALTIFGLDLAPDASRWPLDAAYVSLEAATGPEPAPGAAPEAGSGRSHLPADQLFTAHRRVLLRGEAGSGKTTLCQWLAVRAVRDRQEGGHGRIPFVLPLRSLTRNGAPLPDPRGFLAGSSLAGEVPQGWENRVLRDGRALLLVDGIDEIPETERPRAREWLADLITAYPHNHWLVTSRPSAVRQDWLAAERFDEVLLTPMTPDHVRAFVDRWHAAVPAGDPALYTPPSELRAQLLHSLRAKPDLGRLATNPLLCGLICALHRERRGFLPSGRKELYTAALSMLLYRRDIERGVPLPDPTEEPQLQLLQRLAYWLIRNGRTELDRSRAEALIADALPAVPEAARILGPAPAVLRHLLERTGLLRSPTEDTVEFVHRTFQDFLGARAALDEGGLGELAAHAEADQWEDVIRMAVAQGRPREREELIRGLLTAPSARSVLLAFASLQYAAELDPGLRREVETAAAALIPPKSLQAAYALGRVGPLVLDLLPGPDTASAEGLGYYTVVAAGSVGSDLAIPLLARYARDDSALVQSRLAEFWPRFDSRQYAQEVIARLPRIPETLAVHSDAALEALGEFAPQERLNVAGPVSYEALAAYRRRTRITSLSIRDDARLTGLGFLRGETSLRTVTIRDCPALTDLGALAAMPVERAQLHLSGPVDVAAVTAGWGALRQLTLAGPHAPWSLSDLSPQASLRALGLGQDPGSLAGLARHEDLRILRLPESWVPAGPSDWQAIASLRKLRELTVPPQALAHLPGTLRLPLIRTVRLYGIPGEAGAQAEQRVRHHFPEAQTTPAG</sequence>
<dbReference type="Pfam" id="PF22733">
    <property type="entry name" value="NNH1"/>
    <property type="match status" value="1"/>
</dbReference>
<evidence type="ECO:0000313" key="4">
    <source>
        <dbReference type="Proteomes" id="UP000600026"/>
    </source>
</evidence>
<dbReference type="SUPFAM" id="SSF52540">
    <property type="entry name" value="P-loop containing nucleoside triphosphate hydrolases"/>
    <property type="match status" value="1"/>
</dbReference>
<feature type="region of interest" description="Disordered" evidence="1">
    <location>
        <begin position="229"/>
        <end position="248"/>
    </location>
</feature>
<dbReference type="InterPro" id="IPR054547">
    <property type="entry name" value="NNH1"/>
</dbReference>
<keyword evidence="3" id="KW-0067">ATP-binding</keyword>
<dbReference type="EMBL" id="BNEE01000006">
    <property type="protein sequence ID" value="GHI88992.1"/>
    <property type="molecule type" value="Genomic_DNA"/>
</dbReference>
<dbReference type="Pfam" id="PF05729">
    <property type="entry name" value="NACHT"/>
    <property type="match status" value="1"/>
</dbReference>
<organism evidence="3 4">
    <name type="scientific">Streptomyces xanthophaeus</name>
    <dbReference type="NCBI Taxonomy" id="67385"/>
    <lineage>
        <taxon>Bacteria</taxon>
        <taxon>Bacillati</taxon>
        <taxon>Actinomycetota</taxon>
        <taxon>Actinomycetes</taxon>
        <taxon>Kitasatosporales</taxon>
        <taxon>Streptomycetaceae</taxon>
        <taxon>Streptomyces</taxon>
    </lineage>
</organism>
<dbReference type="PROSITE" id="PS50837">
    <property type="entry name" value="NACHT"/>
    <property type="match status" value="1"/>
</dbReference>
<proteinExistence type="predicted"/>
<dbReference type="InterPro" id="IPR027417">
    <property type="entry name" value="P-loop_NTPase"/>
</dbReference>
<dbReference type="PANTHER" id="PTHR46844:SF1">
    <property type="entry name" value="SLR5058 PROTEIN"/>
    <property type="match status" value="1"/>
</dbReference>
<gene>
    <name evidence="3" type="ORF">Sxan_63560</name>
</gene>